<dbReference type="GeneID" id="13288283"/>
<protein>
    <submittedName>
        <fullName evidence="2">Uncharacterized protein</fullName>
    </submittedName>
</protein>
<gene>
    <name evidence="2" type="ORF">LEMA_P070040.1</name>
</gene>
<name>E4ZJ65_LEPMJ</name>
<dbReference type="VEuPathDB" id="FungiDB:LEMA_P070040.1"/>
<keyword evidence="3" id="KW-1185">Reference proteome</keyword>
<sequence length="367" mass="40914">MATTYDKIQEAASQNAQLLQGLAETEAAPSQLAQQNAYITDLVSQIASTTKRVNDLKRKTALELKDHEKYRDSTIRRLAHKASGRKERFSEKAAKEEKEYFDAIQAQKSAEDELAYLTHLKAEADMQHSRFETEAQRHQQLQASLDALYNSIFSGPTPEFPNEDQKEHACTTASEHVQNINHELSREHHILFLLGQTASKLSEARNSLNSAYGMSQYDMFGGGQLTSMQKRNYLERAESSIQQVRMLQSQLKQVAPDIPDLGQVVINIGSIWSDVVFDNIFSDMQMHDQIKQSMALVDQAGNKCGEIIRGREQVAGTLEGEVKRANEELREKQGELQRAREDAFSRVSGGIISASGAGAGAPPPYTV</sequence>
<evidence type="ECO:0000313" key="2">
    <source>
        <dbReference type="EMBL" id="CBX91496.1"/>
    </source>
</evidence>
<keyword evidence="1" id="KW-0175">Coiled coil</keyword>
<organism evidence="3">
    <name type="scientific">Leptosphaeria maculans (strain JN3 / isolate v23.1.3 / race Av1-4-5-6-7-8)</name>
    <name type="common">Blackleg fungus</name>
    <name type="synonym">Phoma lingam</name>
    <dbReference type="NCBI Taxonomy" id="985895"/>
    <lineage>
        <taxon>Eukaryota</taxon>
        <taxon>Fungi</taxon>
        <taxon>Dikarya</taxon>
        <taxon>Ascomycota</taxon>
        <taxon>Pezizomycotina</taxon>
        <taxon>Dothideomycetes</taxon>
        <taxon>Pleosporomycetidae</taxon>
        <taxon>Pleosporales</taxon>
        <taxon>Pleosporineae</taxon>
        <taxon>Leptosphaeriaceae</taxon>
        <taxon>Plenodomus</taxon>
        <taxon>Plenodomus lingam/Leptosphaeria maculans species complex</taxon>
    </lineage>
</organism>
<dbReference type="OrthoDB" id="2562743at2759"/>
<evidence type="ECO:0000256" key="1">
    <source>
        <dbReference type="SAM" id="Coils"/>
    </source>
</evidence>
<reference evidence="3" key="1">
    <citation type="journal article" date="2011" name="Nat. Commun.">
        <title>Effector diversification within compartments of the Leptosphaeria maculans genome affected by Repeat-Induced Point mutations.</title>
        <authorList>
            <person name="Rouxel T."/>
            <person name="Grandaubert J."/>
            <person name="Hane J.K."/>
            <person name="Hoede C."/>
            <person name="van de Wouw A.P."/>
            <person name="Couloux A."/>
            <person name="Dominguez V."/>
            <person name="Anthouard V."/>
            <person name="Bally P."/>
            <person name="Bourras S."/>
            <person name="Cozijnsen A.J."/>
            <person name="Ciuffetti L.M."/>
            <person name="Degrave A."/>
            <person name="Dilmaghani A."/>
            <person name="Duret L."/>
            <person name="Fudal I."/>
            <person name="Goodwin S.B."/>
            <person name="Gout L."/>
            <person name="Glaser N."/>
            <person name="Linglin J."/>
            <person name="Kema G.H.J."/>
            <person name="Lapalu N."/>
            <person name="Lawrence C.B."/>
            <person name="May K."/>
            <person name="Meyer M."/>
            <person name="Ollivier B."/>
            <person name="Poulain J."/>
            <person name="Schoch C.L."/>
            <person name="Simon A."/>
            <person name="Spatafora J.W."/>
            <person name="Stachowiak A."/>
            <person name="Turgeon B.G."/>
            <person name="Tyler B.M."/>
            <person name="Vincent D."/>
            <person name="Weissenbach J."/>
            <person name="Amselem J."/>
            <person name="Quesneville H."/>
            <person name="Oliver R.P."/>
            <person name="Wincker P."/>
            <person name="Balesdent M.-H."/>
            <person name="Howlett B.J."/>
        </authorList>
    </citation>
    <scope>NUCLEOTIDE SEQUENCE [LARGE SCALE GENOMIC DNA]</scope>
    <source>
        <strain evidence="3">JN3 / isolate v23.1.3 / race Av1-4-5-6-7-8</strain>
    </source>
</reference>
<dbReference type="Proteomes" id="UP000002668">
    <property type="component" value="Genome"/>
</dbReference>
<dbReference type="eggNOG" id="ENOG502RXPA">
    <property type="taxonomic scope" value="Eukaryota"/>
</dbReference>
<dbReference type="HOGENOM" id="CLU_044873_1_0_1"/>
<dbReference type="PANTHER" id="PTHR21974">
    <property type="entry name" value="RE15880P"/>
    <property type="match status" value="1"/>
</dbReference>
<dbReference type="EMBL" id="FP929072">
    <property type="protein sequence ID" value="CBX91496.1"/>
    <property type="molecule type" value="Genomic_DNA"/>
</dbReference>
<accession>E4ZJ65</accession>
<evidence type="ECO:0000313" key="3">
    <source>
        <dbReference type="Proteomes" id="UP000002668"/>
    </source>
</evidence>
<proteinExistence type="predicted"/>
<feature type="coiled-coil region" evidence="1">
    <location>
        <begin position="8"/>
        <end position="59"/>
    </location>
</feature>
<dbReference type="PANTHER" id="PTHR21974:SF2">
    <property type="entry name" value="RE15880P"/>
    <property type="match status" value="1"/>
</dbReference>
<dbReference type="STRING" id="985895.E4ZJ65"/>
<feature type="coiled-coil region" evidence="1">
    <location>
        <begin position="315"/>
        <end position="346"/>
    </location>
</feature>
<dbReference type="AlphaFoldDB" id="E4ZJ65"/>
<dbReference type="OMA" id="FRRFAHK"/>
<dbReference type="InParanoid" id="E4ZJ65"/>